<dbReference type="PROSITE" id="PS00187">
    <property type="entry name" value="TPP_ENZYMES"/>
    <property type="match status" value="1"/>
</dbReference>
<dbReference type="CDD" id="cd00568">
    <property type="entry name" value="TPP_enzymes"/>
    <property type="match status" value="1"/>
</dbReference>
<keyword evidence="8" id="KW-1185">Reference proteome</keyword>
<dbReference type="InterPro" id="IPR029035">
    <property type="entry name" value="DHS-like_NAD/FAD-binding_dom"/>
</dbReference>
<dbReference type="InterPro" id="IPR012001">
    <property type="entry name" value="Thiamin_PyroP_enz_TPP-bd_dom"/>
</dbReference>
<dbReference type="PANTHER" id="PTHR18968">
    <property type="entry name" value="THIAMINE PYROPHOSPHATE ENZYMES"/>
    <property type="match status" value="1"/>
</dbReference>
<evidence type="ECO:0000313" key="8">
    <source>
        <dbReference type="Proteomes" id="UP001205890"/>
    </source>
</evidence>
<evidence type="ECO:0000313" key="7">
    <source>
        <dbReference type="EMBL" id="MCP8938800.1"/>
    </source>
</evidence>
<comment type="similarity">
    <text evidence="1 3">Belongs to the TPP enzyme family.</text>
</comment>
<dbReference type="PANTHER" id="PTHR18968:SF120">
    <property type="entry name" value="ACETOLACTATE SYNTHASE LARGE SUBUNIT"/>
    <property type="match status" value="1"/>
</dbReference>
<protein>
    <submittedName>
        <fullName evidence="7">Thiamine pyrophosphate-binding protein</fullName>
    </submittedName>
</protein>
<feature type="domain" description="Thiamine pyrophosphate enzyme N-terminal TPP-binding" evidence="6">
    <location>
        <begin position="9"/>
        <end position="124"/>
    </location>
</feature>
<comment type="caution">
    <text evidence="7">The sequence shown here is derived from an EMBL/GenBank/DDBJ whole genome shotgun (WGS) entry which is preliminary data.</text>
</comment>
<dbReference type="Gene3D" id="3.40.50.970">
    <property type="match status" value="2"/>
</dbReference>
<dbReference type="SUPFAM" id="SSF52518">
    <property type="entry name" value="Thiamin diphosphate-binding fold (THDP-binding)"/>
    <property type="match status" value="2"/>
</dbReference>
<dbReference type="Pfam" id="PF02775">
    <property type="entry name" value="TPP_enzyme_C"/>
    <property type="match status" value="1"/>
</dbReference>
<name>A0ABT1LBD2_9HYPH</name>
<dbReference type="RefSeq" id="WP_254741116.1">
    <property type="nucleotide sequence ID" value="NZ_JANCLU010000008.1"/>
</dbReference>
<dbReference type="InterPro" id="IPR029061">
    <property type="entry name" value="THDP-binding"/>
</dbReference>
<proteinExistence type="inferred from homology"/>
<dbReference type="InterPro" id="IPR011766">
    <property type="entry name" value="TPP_enzyme_TPP-bd"/>
</dbReference>
<evidence type="ECO:0000256" key="3">
    <source>
        <dbReference type="RuleBase" id="RU362132"/>
    </source>
</evidence>
<dbReference type="Proteomes" id="UP001205890">
    <property type="component" value="Unassembled WGS sequence"/>
</dbReference>
<dbReference type="InterPro" id="IPR000399">
    <property type="entry name" value="TPP-bd_CS"/>
</dbReference>
<dbReference type="CDD" id="cd07035">
    <property type="entry name" value="TPP_PYR_POX_like"/>
    <property type="match status" value="1"/>
</dbReference>
<evidence type="ECO:0000256" key="1">
    <source>
        <dbReference type="ARBA" id="ARBA00007812"/>
    </source>
</evidence>
<dbReference type="EMBL" id="JANCLU010000008">
    <property type="protein sequence ID" value="MCP8938800.1"/>
    <property type="molecule type" value="Genomic_DNA"/>
</dbReference>
<evidence type="ECO:0000259" key="5">
    <source>
        <dbReference type="Pfam" id="PF02775"/>
    </source>
</evidence>
<evidence type="ECO:0000259" key="4">
    <source>
        <dbReference type="Pfam" id="PF00205"/>
    </source>
</evidence>
<organism evidence="7 8">
    <name type="scientific">Alsobacter ponti</name>
    <dbReference type="NCBI Taxonomy" id="2962936"/>
    <lineage>
        <taxon>Bacteria</taxon>
        <taxon>Pseudomonadati</taxon>
        <taxon>Pseudomonadota</taxon>
        <taxon>Alphaproteobacteria</taxon>
        <taxon>Hyphomicrobiales</taxon>
        <taxon>Alsobacteraceae</taxon>
        <taxon>Alsobacter</taxon>
    </lineage>
</organism>
<dbReference type="SUPFAM" id="SSF52467">
    <property type="entry name" value="DHS-like NAD/FAD-binding domain"/>
    <property type="match status" value="1"/>
</dbReference>
<evidence type="ECO:0000259" key="6">
    <source>
        <dbReference type="Pfam" id="PF02776"/>
    </source>
</evidence>
<reference evidence="7 8" key="1">
    <citation type="submission" date="2022-07" db="EMBL/GenBank/DDBJ databases">
        <authorList>
            <person name="Li W.-J."/>
            <person name="Deng Q.-Q."/>
        </authorList>
    </citation>
    <scope>NUCLEOTIDE SEQUENCE [LARGE SCALE GENOMIC DNA]</scope>
    <source>
        <strain evidence="7 8">SYSU M60028</strain>
    </source>
</reference>
<accession>A0ABT1LBD2</accession>
<feature type="domain" description="Thiamine pyrophosphate enzyme TPP-binding" evidence="5">
    <location>
        <begin position="390"/>
        <end position="536"/>
    </location>
</feature>
<keyword evidence="2 3" id="KW-0786">Thiamine pyrophosphate</keyword>
<sequence length="560" mass="60643">MTDPRPASRTGGELIVDCLAAQGIEHVFCIPGESYLAVLDGLYEHKIEVTVCRQEAGAVMMADAVGRLTGRPGVAMVTRGPGATNAAHGIHIAEHDSVPLILFVGHVERGVRGRGAWQEIDYKAVFGTMAKWVVEVDDAARIPEIVSRAFHVAMQGRPGPVVIALPEDMLLDRVTAAPGPRVEPVEIWPGQTQMAELQKRLWAARRPVLVLGGGGWSETACARVRRFAERFDLPVATSFRRAMLFPGDHPNYAGEIGLGPNPKLARRIAEADLVILAGGRMSEVPSQAYTLFDVPAPRQTLVHVHADAAELGKVYHPALGINASPNAFAAALETLQPPTAIAWADDTKQAREDYLGWTEQPTRLPGAFQYGEAMAWLRNRLPEDAVVTNGAGNYAIWVGRYLRYRRFGTQLAPVSGSMGYGLPAAVGAKRQFPQRMVVCFAGDGCFLMNGQEFATAVQYELPIIVVVVDNGMYGTIRMHQEREYPGRVSATRLNNPDFAAYAVAFGGHGERVETTEQFAPAFERAAASGKPSILHVLMDPEAITPATTLTALREKSLAGK</sequence>
<gene>
    <name evidence="7" type="ORF">NK718_09765</name>
</gene>
<dbReference type="InterPro" id="IPR045229">
    <property type="entry name" value="TPP_enz"/>
</dbReference>
<dbReference type="Gene3D" id="3.40.50.1220">
    <property type="entry name" value="TPP-binding domain"/>
    <property type="match status" value="1"/>
</dbReference>
<dbReference type="Pfam" id="PF02776">
    <property type="entry name" value="TPP_enzyme_N"/>
    <property type="match status" value="1"/>
</dbReference>
<evidence type="ECO:0000256" key="2">
    <source>
        <dbReference type="ARBA" id="ARBA00023052"/>
    </source>
</evidence>
<dbReference type="NCBIfam" id="NF006052">
    <property type="entry name" value="PRK08199.1"/>
    <property type="match status" value="1"/>
</dbReference>
<dbReference type="InterPro" id="IPR012000">
    <property type="entry name" value="Thiamin_PyroP_enz_cen_dom"/>
</dbReference>
<feature type="domain" description="Thiamine pyrophosphate enzyme central" evidence="4">
    <location>
        <begin position="195"/>
        <end position="332"/>
    </location>
</feature>
<dbReference type="Pfam" id="PF00205">
    <property type="entry name" value="TPP_enzyme_M"/>
    <property type="match status" value="1"/>
</dbReference>